<dbReference type="InterPro" id="IPR036271">
    <property type="entry name" value="Tet_transcr_reg_TetR-rel_C_sf"/>
</dbReference>
<dbReference type="AlphaFoldDB" id="A0A3S5YBC2"/>
<dbReference type="SUPFAM" id="SSF46689">
    <property type="entry name" value="Homeodomain-like"/>
    <property type="match status" value="1"/>
</dbReference>
<evidence type="ECO:0000313" key="8">
    <source>
        <dbReference type="Proteomes" id="UP000006892"/>
    </source>
</evidence>
<evidence type="ECO:0000256" key="3">
    <source>
        <dbReference type="ARBA" id="ARBA00023125"/>
    </source>
</evidence>
<keyword evidence="3 5" id="KW-0238">DNA-binding</keyword>
<sequence length="251" mass="27823">MASTRREEILFHAAKLFSERGVAGTTVRDIADEVGILSGSLYHYFGSKDAIVFEIVIAFVDDLNERYEAAQVPGETGRERIDHMVAVSFEAAADHPFATEIYQNESALSSQPEDSPISVAVRRAHDYWADAISRGVRAGEFRVDIDQQHFHRMLRESVWSTVRFNRASLAQDAERLRHDLIAVFLDGFAAGGPVGSASAKAAPGPVRRSEIADRAAAVELPGADDSEFDDLRRDVRELKEAIRELRLLRGN</sequence>
<proteinExistence type="predicted"/>
<dbReference type="Pfam" id="PF00440">
    <property type="entry name" value="TetR_N"/>
    <property type="match status" value="1"/>
</dbReference>
<reference evidence="7" key="1">
    <citation type="journal article" date="2010" name="PLoS Genet.">
        <title>The genome of a pathogenic rhodococcus: cooptive virulence underpinned by key gene acquisitions.</title>
        <authorList>
            <person name="Letek M."/>
            <person name="Gonzalez P."/>
            <person name="Macarthur I."/>
            <person name="Rodriguez H."/>
            <person name="Freeman T.C."/>
            <person name="Valero-Rello A."/>
            <person name="Blanco M."/>
            <person name="Buckley T."/>
            <person name="Cherevach I."/>
            <person name="Fahey R."/>
            <person name="Hapeshi A."/>
            <person name="Holdstock J."/>
            <person name="Leadon D."/>
            <person name="Navas J."/>
            <person name="Ocampo A."/>
            <person name="Quail M.A."/>
            <person name="Sanders M."/>
            <person name="Scortti M.M."/>
            <person name="Prescott J.F."/>
            <person name="Fogarty U."/>
            <person name="Meijer W.G."/>
            <person name="Parkhill J."/>
            <person name="Bentley S.D."/>
            <person name="Vazquez-Boland J.A."/>
        </authorList>
    </citation>
    <scope>NUCLEOTIDE SEQUENCE [LARGE SCALE GENOMIC DNA]</scope>
    <source>
        <strain evidence="7 8">103S</strain>
    </source>
</reference>
<keyword evidence="1" id="KW-0678">Repressor</keyword>
<protein>
    <submittedName>
        <fullName evidence="7">TetR family transcriptional regulator</fullName>
    </submittedName>
</protein>
<dbReference type="PROSITE" id="PS50977">
    <property type="entry name" value="HTH_TETR_2"/>
    <property type="match status" value="1"/>
</dbReference>
<evidence type="ECO:0000259" key="6">
    <source>
        <dbReference type="PROSITE" id="PS50977"/>
    </source>
</evidence>
<evidence type="ECO:0000313" key="7">
    <source>
        <dbReference type="EMBL" id="CBH49832.1"/>
    </source>
</evidence>
<evidence type="ECO:0000256" key="4">
    <source>
        <dbReference type="ARBA" id="ARBA00023163"/>
    </source>
</evidence>
<dbReference type="InterPro" id="IPR001647">
    <property type="entry name" value="HTH_TetR"/>
</dbReference>
<dbReference type="PANTHER" id="PTHR30055:SF175">
    <property type="entry name" value="HTH-TYPE TRANSCRIPTIONAL REPRESSOR KSTR2"/>
    <property type="match status" value="1"/>
</dbReference>
<keyword evidence="2" id="KW-0805">Transcription regulation</keyword>
<feature type="DNA-binding region" description="H-T-H motif" evidence="5">
    <location>
        <begin position="26"/>
        <end position="45"/>
    </location>
</feature>
<dbReference type="PRINTS" id="PR00455">
    <property type="entry name" value="HTHTETR"/>
</dbReference>
<evidence type="ECO:0000256" key="2">
    <source>
        <dbReference type="ARBA" id="ARBA00023015"/>
    </source>
</evidence>
<keyword evidence="4" id="KW-0804">Transcription</keyword>
<feature type="domain" description="HTH tetR-type" evidence="6">
    <location>
        <begin position="3"/>
        <end position="63"/>
    </location>
</feature>
<dbReference type="KEGG" id="req:REQ_38440"/>
<dbReference type="SUPFAM" id="SSF48498">
    <property type="entry name" value="Tetracyclin repressor-like, C-terminal domain"/>
    <property type="match status" value="1"/>
</dbReference>
<name>A0A3S5YBC2_RHOH1</name>
<evidence type="ECO:0000256" key="5">
    <source>
        <dbReference type="PROSITE-ProRule" id="PRU00335"/>
    </source>
</evidence>
<dbReference type="InterPro" id="IPR009057">
    <property type="entry name" value="Homeodomain-like_sf"/>
</dbReference>
<dbReference type="InterPro" id="IPR050109">
    <property type="entry name" value="HTH-type_TetR-like_transc_reg"/>
</dbReference>
<dbReference type="RefSeq" id="WP_013417052.1">
    <property type="nucleotide sequence ID" value="NC_014659.1"/>
</dbReference>
<organism evidence="7">
    <name type="scientific">Rhodococcus hoagii (strain 103S)</name>
    <name type="common">Rhodococcus equi</name>
    <dbReference type="NCBI Taxonomy" id="685727"/>
    <lineage>
        <taxon>Bacteria</taxon>
        <taxon>Bacillati</taxon>
        <taxon>Actinomycetota</taxon>
        <taxon>Actinomycetes</taxon>
        <taxon>Mycobacteriales</taxon>
        <taxon>Nocardiaceae</taxon>
        <taxon>Prescottella</taxon>
    </lineage>
</organism>
<dbReference type="PANTHER" id="PTHR30055">
    <property type="entry name" value="HTH-TYPE TRANSCRIPTIONAL REGULATOR RUTR"/>
    <property type="match status" value="1"/>
</dbReference>
<evidence type="ECO:0000256" key="1">
    <source>
        <dbReference type="ARBA" id="ARBA00022491"/>
    </source>
</evidence>
<dbReference type="EMBL" id="FN563149">
    <property type="protein sequence ID" value="CBH49832.1"/>
    <property type="molecule type" value="Genomic_DNA"/>
</dbReference>
<dbReference type="Gene3D" id="1.10.10.60">
    <property type="entry name" value="Homeodomain-like"/>
    <property type="match status" value="1"/>
</dbReference>
<dbReference type="GO" id="GO:0003700">
    <property type="term" value="F:DNA-binding transcription factor activity"/>
    <property type="evidence" value="ECO:0007669"/>
    <property type="project" value="TreeGrafter"/>
</dbReference>
<dbReference type="Gene3D" id="1.10.357.10">
    <property type="entry name" value="Tetracycline Repressor, domain 2"/>
    <property type="match status" value="1"/>
</dbReference>
<accession>A0A3S5YBC2</accession>
<dbReference type="GO" id="GO:0000976">
    <property type="term" value="F:transcription cis-regulatory region binding"/>
    <property type="evidence" value="ECO:0007669"/>
    <property type="project" value="TreeGrafter"/>
</dbReference>
<gene>
    <name evidence="7" type="ordered locus">REQ_38440</name>
</gene>
<dbReference type="Proteomes" id="UP001154400">
    <property type="component" value="Chromosome"/>
</dbReference>